<evidence type="ECO:0000259" key="6">
    <source>
        <dbReference type="PROSITE" id="PS50893"/>
    </source>
</evidence>
<feature type="domain" description="ABC transporter" evidence="6">
    <location>
        <begin position="3"/>
        <end position="258"/>
    </location>
</feature>
<dbReference type="InterPro" id="IPR037118">
    <property type="entry name" value="Val-tRNA_synth_C_sf"/>
</dbReference>
<keyword evidence="1" id="KW-0677">Repeat</keyword>
<proteinExistence type="predicted"/>
<name>A0A9D2BDX0_9FIRM</name>
<reference evidence="7" key="1">
    <citation type="journal article" date="2021" name="PeerJ">
        <title>Extensive microbial diversity within the chicken gut microbiome revealed by metagenomics and culture.</title>
        <authorList>
            <person name="Gilroy R."/>
            <person name="Ravi A."/>
            <person name="Getino M."/>
            <person name="Pursley I."/>
            <person name="Horton D.L."/>
            <person name="Alikhan N.F."/>
            <person name="Baker D."/>
            <person name="Gharbi K."/>
            <person name="Hall N."/>
            <person name="Watson M."/>
            <person name="Adriaenssens E.M."/>
            <person name="Foster-Nyarko E."/>
            <person name="Jarju S."/>
            <person name="Secka A."/>
            <person name="Antonio M."/>
            <person name="Oren A."/>
            <person name="Chaudhuri R.R."/>
            <person name="La Ragione R."/>
            <person name="Hildebrand F."/>
            <person name="Pallen M.J."/>
        </authorList>
    </citation>
    <scope>NUCLEOTIDE SEQUENCE</scope>
    <source>
        <strain evidence="7">ChiSxjej3B15-1167</strain>
    </source>
</reference>
<feature type="domain" description="ABC transporter" evidence="6">
    <location>
        <begin position="328"/>
        <end position="542"/>
    </location>
</feature>
<feature type="compositionally biased region" description="Basic and acidic residues" evidence="5">
    <location>
        <begin position="555"/>
        <end position="608"/>
    </location>
</feature>
<dbReference type="InterPro" id="IPR027417">
    <property type="entry name" value="P-loop_NTPase"/>
</dbReference>
<dbReference type="InterPro" id="IPR003439">
    <property type="entry name" value="ABC_transporter-like_ATP-bd"/>
</dbReference>
<dbReference type="GO" id="GO:0005524">
    <property type="term" value="F:ATP binding"/>
    <property type="evidence" value="ECO:0007669"/>
    <property type="project" value="UniProtKB-KW"/>
</dbReference>
<dbReference type="AlphaFoldDB" id="A0A9D2BDX0"/>
<organism evidence="7 8">
    <name type="scientific">Candidatus Anaerobutyricum stercoripullorum</name>
    <dbReference type="NCBI Taxonomy" id="2838456"/>
    <lineage>
        <taxon>Bacteria</taxon>
        <taxon>Bacillati</taxon>
        <taxon>Bacillota</taxon>
        <taxon>Clostridia</taxon>
        <taxon>Lachnospirales</taxon>
        <taxon>Lachnospiraceae</taxon>
        <taxon>Anaerobutyricum</taxon>
    </lineage>
</organism>
<evidence type="ECO:0000313" key="7">
    <source>
        <dbReference type="EMBL" id="HIX71714.1"/>
    </source>
</evidence>
<dbReference type="InterPro" id="IPR017871">
    <property type="entry name" value="ABC_transporter-like_CS"/>
</dbReference>
<evidence type="ECO:0000256" key="3">
    <source>
        <dbReference type="ARBA" id="ARBA00022840"/>
    </source>
</evidence>
<dbReference type="Pfam" id="PF12848">
    <property type="entry name" value="ABC_tran_Xtn"/>
    <property type="match status" value="1"/>
</dbReference>
<comment type="caution">
    <text evidence="7">The sequence shown here is derived from an EMBL/GenBank/DDBJ whole genome shotgun (WGS) entry which is preliminary data.</text>
</comment>
<keyword evidence="4" id="KW-0175">Coiled coil</keyword>
<dbReference type="SUPFAM" id="SSF52540">
    <property type="entry name" value="P-loop containing nucleoside triphosphate hydrolases"/>
    <property type="match status" value="2"/>
</dbReference>
<dbReference type="InterPro" id="IPR032781">
    <property type="entry name" value="ABC_tran_Xtn"/>
</dbReference>
<dbReference type="SMART" id="SM00382">
    <property type="entry name" value="AAA"/>
    <property type="match status" value="2"/>
</dbReference>
<evidence type="ECO:0000256" key="4">
    <source>
        <dbReference type="SAM" id="Coils"/>
    </source>
</evidence>
<dbReference type="GO" id="GO:0003677">
    <property type="term" value="F:DNA binding"/>
    <property type="evidence" value="ECO:0007669"/>
    <property type="project" value="InterPro"/>
</dbReference>
<protein>
    <submittedName>
        <fullName evidence="7">ABC-F family ATP-binding cassette domain-containing protein</fullName>
    </submittedName>
</protein>
<dbReference type="Pfam" id="PF16326">
    <property type="entry name" value="ABC_tran_CTD"/>
    <property type="match status" value="1"/>
</dbReference>
<evidence type="ECO:0000256" key="5">
    <source>
        <dbReference type="SAM" id="MobiDB-lite"/>
    </source>
</evidence>
<dbReference type="Pfam" id="PF00005">
    <property type="entry name" value="ABC_tran"/>
    <property type="match status" value="2"/>
</dbReference>
<dbReference type="PROSITE" id="PS50893">
    <property type="entry name" value="ABC_TRANSPORTER_2"/>
    <property type="match status" value="2"/>
</dbReference>
<gene>
    <name evidence="7" type="ORF">H9849_01700</name>
</gene>
<dbReference type="PANTHER" id="PTHR42855">
    <property type="entry name" value="ABC TRANSPORTER ATP-BINDING SUBUNIT"/>
    <property type="match status" value="1"/>
</dbReference>
<dbReference type="Gene3D" id="3.40.50.300">
    <property type="entry name" value="P-loop containing nucleotide triphosphate hydrolases"/>
    <property type="match status" value="2"/>
</dbReference>
<dbReference type="FunFam" id="3.40.50.300:FF:000011">
    <property type="entry name" value="Putative ABC transporter ATP-binding component"/>
    <property type="match status" value="1"/>
</dbReference>
<dbReference type="PANTHER" id="PTHR42855:SF2">
    <property type="entry name" value="DRUG RESISTANCE ABC TRANSPORTER,ATP-BINDING PROTEIN"/>
    <property type="match status" value="1"/>
</dbReference>
<feature type="coiled-coil region" evidence="4">
    <location>
        <begin position="86"/>
        <end position="113"/>
    </location>
</feature>
<dbReference type="InterPro" id="IPR051309">
    <property type="entry name" value="ABCF_ATPase"/>
</dbReference>
<dbReference type="CDD" id="cd03221">
    <property type="entry name" value="ABCF_EF-3"/>
    <property type="match status" value="2"/>
</dbReference>
<dbReference type="EMBL" id="DXEQ01000045">
    <property type="protein sequence ID" value="HIX71714.1"/>
    <property type="molecule type" value="Genomic_DNA"/>
</dbReference>
<dbReference type="InterPro" id="IPR032524">
    <property type="entry name" value="ABC_tran_C"/>
</dbReference>
<feature type="region of interest" description="Disordered" evidence="5">
    <location>
        <begin position="540"/>
        <end position="616"/>
    </location>
</feature>
<evidence type="ECO:0000313" key="8">
    <source>
        <dbReference type="Proteomes" id="UP000886805"/>
    </source>
</evidence>
<keyword evidence="3 7" id="KW-0067">ATP-binding</keyword>
<dbReference type="GO" id="GO:0016887">
    <property type="term" value="F:ATP hydrolysis activity"/>
    <property type="evidence" value="ECO:0007669"/>
    <property type="project" value="InterPro"/>
</dbReference>
<dbReference type="Proteomes" id="UP000886805">
    <property type="component" value="Unassembled WGS sequence"/>
</dbReference>
<evidence type="ECO:0000256" key="1">
    <source>
        <dbReference type="ARBA" id="ARBA00022737"/>
    </source>
</evidence>
<accession>A0A9D2BDX0</accession>
<dbReference type="InterPro" id="IPR003593">
    <property type="entry name" value="AAA+_ATPase"/>
</dbReference>
<dbReference type="FunFam" id="3.40.50.300:FF:000309">
    <property type="entry name" value="ABC transporter ATP-binding protein"/>
    <property type="match status" value="1"/>
</dbReference>
<reference evidence="7" key="2">
    <citation type="submission" date="2021-04" db="EMBL/GenBank/DDBJ databases">
        <authorList>
            <person name="Gilroy R."/>
        </authorList>
    </citation>
    <scope>NUCLEOTIDE SEQUENCE</scope>
    <source>
        <strain evidence="7">ChiSxjej3B15-1167</strain>
    </source>
</reference>
<dbReference type="PROSITE" id="PS00211">
    <property type="entry name" value="ABC_TRANSPORTER_1"/>
    <property type="match status" value="1"/>
</dbReference>
<dbReference type="Gene3D" id="1.10.287.380">
    <property type="entry name" value="Valyl-tRNA synthetase, C-terminal domain"/>
    <property type="match status" value="1"/>
</dbReference>
<sequence length="647" mass="73466">MILACQKITKAFGGDTILNDISFLINEGDKAALIGINGAGKTTLLKVITGEYEADGGEVVLQRGATMGYLSQVIDVTSRRTIYEEMLDAKKDIITMEQDIRELEKAISHLSGEELEKAMEKYSQLTDRFEKSNGYAWKSEIVGVLKGLGFTEAEFDTPIHTLSGGQKTRVALSRILLTRPDIILLDEPTNHLDMDAIRWLETFLGNYRGAVLIVSHDRYFLDRVVSKVIEIENGNSQTFLGNYSRYAEKKKAQRDAQMKQYLNQQQEIQHQEEVIAKLRSFNREKSIRRAESREKMLDKMELVDKPVVLNSRMRISLEPEIISGNDVLTIEHLSKSFDNKPLFKNLNLSIRRGEVVGLLGANGTGKTTLLKIINRHLRPDGGKIHYGAKVSIGYYDQEQHVLNDEKTIFDEISDAYPKLTNTRIRNVLAAFLFTGDRVFQKIGTLSGGEKGRVSLAKLMLSNANFLILDEPTNHLDIQSREILEDAINDYEGTVFYVSHDRYFINQTATRILDLSPEGIVNYKGNYTYYLEQKEAGNIEADSDSVLGSPETSGEDADKKTEPAVSSKEDWKRSREEAARQRKRANELKKTEADISRLEEENESIKEEMNSPDIASNVSRLMELSRKYEENEEALLELYDKWEELSEE</sequence>
<evidence type="ECO:0000256" key="2">
    <source>
        <dbReference type="ARBA" id="ARBA00022741"/>
    </source>
</evidence>
<keyword evidence="2" id="KW-0547">Nucleotide-binding</keyword>